<dbReference type="Gene3D" id="3.30.300.110">
    <property type="entry name" value="Met-10+ protein-like domains"/>
    <property type="match status" value="1"/>
</dbReference>
<dbReference type="Gene3D" id="3.30.70.2580">
    <property type="match status" value="1"/>
</dbReference>
<dbReference type="AlphaFoldDB" id="A0A523B8S6"/>
<proteinExistence type="predicted"/>
<comment type="caution">
    <text evidence="3">The sequence shown here is derived from an EMBL/GenBank/DDBJ whole genome shotgun (WGS) entry which is preliminary data.</text>
</comment>
<evidence type="ECO:0000313" key="3">
    <source>
        <dbReference type="EMBL" id="TDA37318.1"/>
    </source>
</evidence>
<dbReference type="Proteomes" id="UP000315399">
    <property type="component" value="Unassembled WGS sequence"/>
</dbReference>
<sequence>MGSANSDLCIRVPREKAEALRRALQRLGIIDHSRSITPSEGSVLIPVIRNPSPDEMKALGEISRLEVTRSALPPPKKRPKDLMSALDGTLPPNLLALLPRSFDIVGDIAIIEDLAPELVPHGKALARAMMEV</sequence>
<accession>A0A523B8S6</accession>
<reference evidence="3 4" key="1">
    <citation type="journal article" date="2019" name="Nat. Microbiol.">
        <title>Expanding anaerobic alkane metabolism in the domain of Archaea.</title>
        <authorList>
            <person name="Wang Y."/>
            <person name="Wegener G."/>
            <person name="Hou J."/>
            <person name="Wang F."/>
            <person name="Xiao X."/>
        </authorList>
    </citation>
    <scope>NUCLEOTIDE SEQUENCE [LARGE SCALE GENOMIC DNA]</scope>
    <source>
        <strain evidence="3">WYZ-LMO10</strain>
    </source>
</reference>
<dbReference type="InterPro" id="IPR056744">
    <property type="entry name" value="TRM5/TYW2-like_N"/>
</dbReference>
<dbReference type="Pfam" id="PF25133">
    <property type="entry name" value="TYW2_N_2"/>
    <property type="match status" value="1"/>
</dbReference>
<evidence type="ECO:0000259" key="1">
    <source>
        <dbReference type="Pfam" id="PF18093"/>
    </source>
</evidence>
<protein>
    <submittedName>
        <fullName evidence="3">Uncharacterized protein</fullName>
    </submittedName>
</protein>
<feature type="domain" description="tRNA methyltransferase 5a/b N-terminal" evidence="1">
    <location>
        <begin position="9"/>
        <end position="52"/>
    </location>
</feature>
<evidence type="ECO:0000259" key="2">
    <source>
        <dbReference type="Pfam" id="PF25133"/>
    </source>
</evidence>
<evidence type="ECO:0000313" key="4">
    <source>
        <dbReference type="Proteomes" id="UP000315399"/>
    </source>
</evidence>
<dbReference type="InterPro" id="IPR040601">
    <property type="entry name" value="Trm5a/b_N"/>
</dbReference>
<name>A0A523B8S6_9CREN</name>
<dbReference type="Pfam" id="PF18093">
    <property type="entry name" value="Trm5_N"/>
    <property type="match status" value="1"/>
</dbReference>
<organism evidence="3 4">
    <name type="scientific">Thermoproteota archaeon</name>
    <dbReference type="NCBI Taxonomy" id="2056631"/>
    <lineage>
        <taxon>Archaea</taxon>
        <taxon>Thermoproteota</taxon>
    </lineage>
</organism>
<dbReference type="EMBL" id="QNVH01000078">
    <property type="protein sequence ID" value="TDA37318.1"/>
    <property type="molecule type" value="Genomic_DNA"/>
</dbReference>
<feature type="non-terminal residue" evidence="3">
    <location>
        <position position="132"/>
    </location>
</feature>
<feature type="domain" description="TRM5/TYW2-like N-terminal" evidence="2">
    <location>
        <begin position="84"/>
        <end position="132"/>
    </location>
</feature>
<gene>
    <name evidence="3" type="ORF">DSO08_05915</name>
</gene>